<gene>
    <name evidence="2" type="ORF">GOP47_0024863</name>
</gene>
<dbReference type="OrthoDB" id="672819at2759"/>
<keyword evidence="1" id="KW-0812">Transmembrane</keyword>
<accession>A0A9D4Z306</accession>
<name>A0A9D4Z306_ADICA</name>
<keyword evidence="3" id="KW-1185">Reference proteome</keyword>
<proteinExistence type="predicted"/>
<comment type="caution">
    <text evidence="2">The sequence shown here is derived from an EMBL/GenBank/DDBJ whole genome shotgun (WGS) entry which is preliminary data.</text>
</comment>
<dbReference type="PANTHER" id="PTHR33782:SF5">
    <property type="entry name" value="MEDIATOR OF RNA POLYMERASE II TRANSCRIPTION SUBUNIT"/>
    <property type="match status" value="1"/>
</dbReference>
<feature type="transmembrane region" description="Helical" evidence="1">
    <location>
        <begin position="126"/>
        <end position="150"/>
    </location>
</feature>
<keyword evidence="1" id="KW-1133">Transmembrane helix</keyword>
<evidence type="ECO:0000256" key="1">
    <source>
        <dbReference type="SAM" id="Phobius"/>
    </source>
</evidence>
<keyword evidence="1" id="KW-0472">Membrane</keyword>
<dbReference type="EMBL" id="JABFUD020000024">
    <property type="protein sequence ID" value="KAI5060443.1"/>
    <property type="molecule type" value="Genomic_DNA"/>
</dbReference>
<dbReference type="Proteomes" id="UP000886520">
    <property type="component" value="Chromosome 24"/>
</dbReference>
<dbReference type="AlphaFoldDB" id="A0A9D4Z306"/>
<organism evidence="2 3">
    <name type="scientific">Adiantum capillus-veneris</name>
    <name type="common">Maidenhair fern</name>
    <dbReference type="NCBI Taxonomy" id="13818"/>
    <lineage>
        <taxon>Eukaryota</taxon>
        <taxon>Viridiplantae</taxon>
        <taxon>Streptophyta</taxon>
        <taxon>Embryophyta</taxon>
        <taxon>Tracheophyta</taxon>
        <taxon>Polypodiopsida</taxon>
        <taxon>Polypodiidae</taxon>
        <taxon>Polypodiales</taxon>
        <taxon>Pteridineae</taxon>
        <taxon>Pteridaceae</taxon>
        <taxon>Vittarioideae</taxon>
        <taxon>Adiantum</taxon>
    </lineage>
</organism>
<protein>
    <submittedName>
        <fullName evidence="2">Uncharacterized protein</fullName>
    </submittedName>
</protein>
<sequence length="157" mass="17146">MASVSTQISWAVSDSNPIVIQASLCGCRGPSLTRTLYKPSGIRRQKLKICASSAAPYGPGGGSEIVDSNMSVLRKRIHRLQSLEAMEGAPEDWMDWEKSCYPSYRADVAYLMAGLQSQLLGIRPSVSLFILSVMLSAMPVASLLVLRFVIQQWVAHS</sequence>
<evidence type="ECO:0000313" key="2">
    <source>
        <dbReference type="EMBL" id="KAI5060443.1"/>
    </source>
</evidence>
<dbReference type="PANTHER" id="PTHR33782">
    <property type="entry name" value="OS01G0121600 PROTEIN"/>
    <property type="match status" value="1"/>
</dbReference>
<evidence type="ECO:0000313" key="3">
    <source>
        <dbReference type="Proteomes" id="UP000886520"/>
    </source>
</evidence>
<reference evidence="2" key="1">
    <citation type="submission" date="2021-01" db="EMBL/GenBank/DDBJ databases">
        <title>Adiantum capillus-veneris genome.</title>
        <authorList>
            <person name="Fang Y."/>
            <person name="Liao Q."/>
        </authorList>
    </citation>
    <scope>NUCLEOTIDE SEQUENCE</scope>
    <source>
        <strain evidence="2">H3</strain>
        <tissue evidence="2">Leaf</tissue>
    </source>
</reference>